<comment type="caution">
    <text evidence="1">The sequence shown here is derived from an EMBL/GenBank/DDBJ whole genome shotgun (WGS) entry which is preliminary data.</text>
</comment>
<evidence type="ECO:0000313" key="1">
    <source>
        <dbReference type="EMBL" id="CAA3016974.1"/>
    </source>
</evidence>
<dbReference type="Proteomes" id="UP000594638">
    <property type="component" value="Unassembled WGS sequence"/>
</dbReference>
<organism evidence="1 2">
    <name type="scientific">Olea europaea subsp. europaea</name>
    <dbReference type="NCBI Taxonomy" id="158383"/>
    <lineage>
        <taxon>Eukaryota</taxon>
        <taxon>Viridiplantae</taxon>
        <taxon>Streptophyta</taxon>
        <taxon>Embryophyta</taxon>
        <taxon>Tracheophyta</taxon>
        <taxon>Spermatophyta</taxon>
        <taxon>Magnoliopsida</taxon>
        <taxon>eudicotyledons</taxon>
        <taxon>Gunneridae</taxon>
        <taxon>Pentapetalae</taxon>
        <taxon>asterids</taxon>
        <taxon>lamiids</taxon>
        <taxon>Lamiales</taxon>
        <taxon>Oleaceae</taxon>
        <taxon>Oleeae</taxon>
        <taxon>Olea</taxon>
    </lineage>
</organism>
<gene>
    <name evidence="1" type="ORF">OLEA9_A117361</name>
</gene>
<reference evidence="1 2" key="1">
    <citation type="submission" date="2019-12" db="EMBL/GenBank/DDBJ databases">
        <authorList>
            <person name="Alioto T."/>
            <person name="Alioto T."/>
            <person name="Gomez Garrido J."/>
        </authorList>
    </citation>
    <scope>NUCLEOTIDE SEQUENCE [LARGE SCALE GENOMIC DNA]</scope>
</reference>
<feature type="non-terminal residue" evidence="1">
    <location>
        <position position="1"/>
    </location>
</feature>
<name>A0A8S0UJK9_OLEEU</name>
<accession>A0A8S0UJK9</accession>
<proteinExistence type="predicted"/>
<dbReference type="EMBL" id="CACTIH010007663">
    <property type="protein sequence ID" value="CAA3016974.1"/>
    <property type="molecule type" value="Genomic_DNA"/>
</dbReference>
<sequence>VNFFKVTGPTALRPHTPETPPPTWPYELVYTMLGPFSGVWGRSAMGPVTLKKFTLQT</sequence>
<evidence type="ECO:0000313" key="2">
    <source>
        <dbReference type="Proteomes" id="UP000594638"/>
    </source>
</evidence>
<protein>
    <submittedName>
        <fullName evidence="1">Uncharacterized protein</fullName>
    </submittedName>
</protein>
<dbReference type="Gramene" id="OE9A117361T1">
    <property type="protein sequence ID" value="OE9A117361C1"/>
    <property type="gene ID" value="OE9A117361"/>
</dbReference>
<dbReference type="AlphaFoldDB" id="A0A8S0UJK9"/>
<keyword evidence="2" id="KW-1185">Reference proteome</keyword>